<feature type="region of interest" description="Disordered" evidence="1">
    <location>
        <begin position="1"/>
        <end position="29"/>
    </location>
</feature>
<keyword evidence="2" id="KW-0812">Transmembrane</keyword>
<evidence type="ECO:0000313" key="4">
    <source>
        <dbReference type="Proteomes" id="UP000283644"/>
    </source>
</evidence>
<name>A0A417XZP8_9ACTN</name>
<keyword evidence="2" id="KW-0472">Membrane</keyword>
<comment type="caution">
    <text evidence="3">The sequence shown here is derived from an EMBL/GenBank/DDBJ whole genome shotgun (WGS) entry which is preliminary data.</text>
</comment>
<feature type="region of interest" description="Disordered" evidence="1">
    <location>
        <begin position="251"/>
        <end position="271"/>
    </location>
</feature>
<evidence type="ECO:0000256" key="2">
    <source>
        <dbReference type="SAM" id="Phobius"/>
    </source>
</evidence>
<feature type="transmembrane region" description="Helical" evidence="2">
    <location>
        <begin position="153"/>
        <end position="173"/>
    </location>
</feature>
<proteinExistence type="predicted"/>
<feature type="transmembrane region" description="Helical" evidence="2">
    <location>
        <begin position="123"/>
        <end position="141"/>
    </location>
</feature>
<keyword evidence="2" id="KW-1133">Transmembrane helix</keyword>
<evidence type="ECO:0000256" key="1">
    <source>
        <dbReference type="SAM" id="MobiDB-lite"/>
    </source>
</evidence>
<accession>A0A417XZP8</accession>
<reference evidence="3 4" key="1">
    <citation type="submission" date="2018-09" db="EMBL/GenBank/DDBJ databases">
        <title>Genome sequencing of Nocardioides immobilis CCTCC AB 2017083 for comparison to Nocardioides silvaticus.</title>
        <authorList>
            <person name="Li C."/>
            <person name="Wang G."/>
        </authorList>
    </citation>
    <scope>NUCLEOTIDE SEQUENCE [LARGE SCALE GENOMIC DNA]</scope>
    <source>
        <strain evidence="3 4">CCTCC AB 2017083</strain>
    </source>
</reference>
<protein>
    <submittedName>
        <fullName evidence="3">Uncharacterized protein</fullName>
    </submittedName>
</protein>
<keyword evidence="4" id="KW-1185">Reference proteome</keyword>
<gene>
    <name evidence="3" type="ORF">D0Z08_17560</name>
</gene>
<dbReference type="Proteomes" id="UP000283644">
    <property type="component" value="Unassembled WGS sequence"/>
</dbReference>
<evidence type="ECO:0000313" key="3">
    <source>
        <dbReference type="EMBL" id="RHW25843.1"/>
    </source>
</evidence>
<sequence length="271" mass="28658">MPDCNEAPVPVSPGQGIPGFFDTAPDELPPAEDPFGPGATTTIYEQYGFAGLRYHTYDLGCGPDAVRSPDAVIGTAVANWIMQVPIAMAALTGSVTQVAFNPTFLDAFDPVVERVSTALHESLFASWIPAVLALLGLLVIFKARRSALASTTAAIGWALFIVIVAVAIFRWPIEAGNAADETVTGTLGAVVGQLDGEGSNSDPGIAVSSHVQEAILYRAWLAGTLGDPDSETARKYGPDLFRAQALTWREAEEAAEDPDRAEELIEGKQED</sequence>
<dbReference type="EMBL" id="QXGH01000021">
    <property type="protein sequence ID" value="RHW25843.1"/>
    <property type="molecule type" value="Genomic_DNA"/>
</dbReference>
<organism evidence="3 4">
    <name type="scientific">Nocardioides immobilis</name>
    <dbReference type="NCBI Taxonomy" id="2049295"/>
    <lineage>
        <taxon>Bacteria</taxon>
        <taxon>Bacillati</taxon>
        <taxon>Actinomycetota</taxon>
        <taxon>Actinomycetes</taxon>
        <taxon>Propionibacteriales</taxon>
        <taxon>Nocardioidaceae</taxon>
        <taxon>Nocardioides</taxon>
    </lineage>
</organism>
<dbReference type="AlphaFoldDB" id="A0A417XZP8"/>